<dbReference type="AlphaFoldDB" id="A0AAE4CA26"/>
<name>A0AAE4CA26_9ACTN</name>
<organism evidence="9 10">
    <name type="scientific">Catenuloplanes atrovinosus</name>
    <dbReference type="NCBI Taxonomy" id="137266"/>
    <lineage>
        <taxon>Bacteria</taxon>
        <taxon>Bacillati</taxon>
        <taxon>Actinomycetota</taxon>
        <taxon>Actinomycetes</taxon>
        <taxon>Micromonosporales</taxon>
        <taxon>Micromonosporaceae</taxon>
        <taxon>Catenuloplanes</taxon>
    </lineage>
</organism>
<dbReference type="PROSITE" id="PS50231">
    <property type="entry name" value="RICIN_B_LECTIN"/>
    <property type="match status" value="1"/>
</dbReference>
<feature type="compositionally biased region" description="Pro residues" evidence="6">
    <location>
        <begin position="395"/>
        <end position="405"/>
    </location>
</feature>
<dbReference type="InterPro" id="IPR017441">
    <property type="entry name" value="Protein_kinase_ATP_BS"/>
</dbReference>
<dbReference type="GO" id="GO:0005524">
    <property type="term" value="F:ATP binding"/>
    <property type="evidence" value="ECO:0007669"/>
    <property type="project" value="UniProtKB-UniRule"/>
</dbReference>
<dbReference type="PANTHER" id="PTHR43289:SF34">
    <property type="entry name" value="SERINE_THREONINE-PROTEIN KINASE YBDM-RELATED"/>
    <property type="match status" value="1"/>
</dbReference>
<dbReference type="CDD" id="cd14014">
    <property type="entry name" value="STKc_PknB_like"/>
    <property type="match status" value="1"/>
</dbReference>
<feature type="compositionally biased region" description="Low complexity" evidence="6">
    <location>
        <begin position="406"/>
        <end position="425"/>
    </location>
</feature>
<feature type="binding site" evidence="5">
    <location>
        <position position="46"/>
    </location>
    <ligand>
        <name>ATP</name>
        <dbReference type="ChEBI" id="CHEBI:30616"/>
    </ligand>
</feature>
<dbReference type="Gene3D" id="3.30.200.20">
    <property type="entry name" value="Phosphorylase Kinase, domain 1"/>
    <property type="match status" value="1"/>
</dbReference>
<dbReference type="InterPro" id="IPR000772">
    <property type="entry name" value="Ricin_B_lectin"/>
</dbReference>
<evidence type="ECO:0000256" key="6">
    <source>
        <dbReference type="SAM" id="MobiDB-lite"/>
    </source>
</evidence>
<dbReference type="Gene3D" id="1.10.510.10">
    <property type="entry name" value="Transferase(Phosphotransferase) domain 1"/>
    <property type="match status" value="1"/>
</dbReference>
<dbReference type="PROSITE" id="PS50011">
    <property type="entry name" value="PROTEIN_KINASE_DOM"/>
    <property type="match status" value="1"/>
</dbReference>
<evidence type="ECO:0000256" key="2">
    <source>
        <dbReference type="ARBA" id="ARBA00022741"/>
    </source>
</evidence>
<reference evidence="9" key="1">
    <citation type="submission" date="2023-07" db="EMBL/GenBank/DDBJ databases">
        <title>Sequencing the genomes of 1000 actinobacteria strains.</title>
        <authorList>
            <person name="Klenk H.-P."/>
        </authorList>
    </citation>
    <scope>NUCLEOTIDE SEQUENCE</scope>
    <source>
        <strain evidence="9">DSM 44707</strain>
    </source>
</reference>
<dbReference type="RefSeq" id="WP_310369382.1">
    <property type="nucleotide sequence ID" value="NZ_JAVDYB010000001.1"/>
</dbReference>
<protein>
    <recommendedName>
        <fullName evidence="8">Protein kinase domain-containing protein</fullName>
    </recommendedName>
</protein>
<keyword evidence="10" id="KW-1185">Reference proteome</keyword>
<dbReference type="Proteomes" id="UP001183643">
    <property type="component" value="Unassembled WGS sequence"/>
</dbReference>
<sequence length="599" mass="61985">MSRSGPLLEGDPARVGGYEIVGRLGAGGMGVVYLARDASGQPVAVKLVHAEVAGDPEFRRRFRDEVARARQVPPFCTAEVLDADPDAARPYLVVEYVEGPTLDEEVRQRGPLNPSHLHGLAIGVATALTAIHGAGVIHRDLKPGNVLLAPGSPKVIDFGIAHALEAAQERLTATGVYLGTVNYMAPERFADEPGPLTAAADVFAWGCVVVFAGTGRAPFDGGTAIATIARIISRPPRLDGLPEGPLRRLAERALAPDPASRPTARELLDLLLGNAPAGALDDRPELRSASAEASVAARTTTGAPAETVAVAAAGSPAAEPVTLPHRAGPAPRRRTVVVLAAAVAVLALALLGGTGFVLQQSSLAGERPLGPAPAAQPSTAPPPAAPSAGESAAPSPSPSATPSPVPEATRPTQAPASPKPSAAVPTNDVQPPVAAAPGTRSGYGPYLIHNLRTGLCADLDGTAGGGPKQPALQDVCRPTTEDNQEFAFVPRGTDGSGRQLYWIRNTDDDLCLDVEGTGSVPRATPVVELECYGQDNQDYRLEPRLTSGGRQYYWLVNAASGLCLDVYGKGDGGSATPLTLVTRVSGDDHEWALVRRADW</sequence>
<dbReference type="PROSITE" id="PS00107">
    <property type="entry name" value="PROTEIN_KINASE_ATP"/>
    <property type="match status" value="1"/>
</dbReference>
<dbReference type="SMART" id="SM00458">
    <property type="entry name" value="RICIN"/>
    <property type="match status" value="1"/>
</dbReference>
<feature type="region of interest" description="Disordered" evidence="6">
    <location>
        <begin position="367"/>
        <end position="437"/>
    </location>
</feature>
<keyword evidence="3" id="KW-0418">Kinase</keyword>
<evidence type="ECO:0000256" key="5">
    <source>
        <dbReference type="PROSITE-ProRule" id="PRU10141"/>
    </source>
</evidence>
<dbReference type="PANTHER" id="PTHR43289">
    <property type="entry name" value="MITOGEN-ACTIVATED PROTEIN KINASE KINASE KINASE 20-RELATED"/>
    <property type="match status" value="1"/>
</dbReference>
<dbReference type="InterPro" id="IPR011009">
    <property type="entry name" value="Kinase-like_dom_sf"/>
</dbReference>
<keyword evidence="1" id="KW-0808">Transferase</keyword>
<dbReference type="PROSITE" id="PS00108">
    <property type="entry name" value="PROTEIN_KINASE_ST"/>
    <property type="match status" value="1"/>
</dbReference>
<feature type="region of interest" description="Disordered" evidence="6">
    <location>
        <begin position="281"/>
        <end position="301"/>
    </location>
</feature>
<evidence type="ECO:0000256" key="7">
    <source>
        <dbReference type="SAM" id="Phobius"/>
    </source>
</evidence>
<dbReference type="SUPFAM" id="SSF56112">
    <property type="entry name" value="Protein kinase-like (PK-like)"/>
    <property type="match status" value="1"/>
</dbReference>
<keyword evidence="2 5" id="KW-0547">Nucleotide-binding</keyword>
<dbReference type="SMART" id="SM00220">
    <property type="entry name" value="S_TKc"/>
    <property type="match status" value="1"/>
</dbReference>
<evidence type="ECO:0000259" key="8">
    <source>
        <dbReference type="PROSITE" id="PS50011"/>
    </source>
</evidence>
<dbReference type="InterPro" id="IPR008271">
    <property type="entry name" value="Ser/Thr_kinase_AS"/>
</dbReference>
<dbReference type="CDD" id="cd00161">
    <property type="entry name" value="beta-trefoil_Ricin-like"/>
    <property type="match status" value="1"/>
</dbReference>
<dbReference type="Pfam" id="PF00069">
    <property type="entry name" value="Pkinase"/>
    <property type="match status" value="1"/>
</dbReference>
<evidence type="ECO:0000256" key="1">
    <source>
        <dbReference type="ARBA" id="ARBA00022679"/>
    </source>
</evidence>
<comment type="caution">
    <text evidence="9">The sequence shown here is derived from an EMBL/GenBank/DDBJ whole genome shotgun (WGS) entry which is preliminary data.</text>
</comment>
<dbReference type="Gene3D" id="2.80.10.50">
    <property type="match status" value="1"/>
</dbReference>
<dbReference type="SUPFAM" id="SSF50370">
    <property type="entry name" value="Ricin B-like lectins"/>
    <property type="match status" value="1"/>
</dbReference>
<keyword evidence="7" id="KW-0812">Transmembrane</keyword>
<keyword evidence="7" id="KW-0472">Membrane</keyword>
<dbReference type="EMBL" id="JAVDYB010000001">
    <property type="protein sequence ID" value="MDR7277181.1"/>
    <property type="molecule type" value="Genomic_DNA"/>
</dbReference>
<dbReference type="Pfam" id="PF14200">
    <property type="entry name" value="RicinB_lectin_2"/>
    <property type="match status" value="1"/>
</dbReference>
<accession>A0AAE4CA26</accession>
<evidence type="ECO:0000313" key="10">
    <source>
        <dbReference type="Proteomes" id="UP001183643"/>
    </source>
</evidence>
<gene>
    <name evidence="9" type="ORF">J2S41_003959</name>
</gene>
<keyword evidence="4 5" id="KW-0067">ATP-binding</keyword>
<dbReference type="GO" id="GO:0004674">
    <property type="term" value="F:protein serine/threonine kinase activity"/>
    <property type="evidence" value="ECO:0007669"/>
    <property type="project" value="TreeGrafter"/>
</dbReference>
<feature type="domain" description="Protein kinase" evidence="8">
    <location>
        <begin position="18"/>
        <end position="272"/>
    </location>
</feature>
<feature type="transmembrane region" description="Helical" evidence="7">
    <location>
        <begin position="336"/>
        <end position="358"/>
    </location>
</feature>
<keyword evidence="7" id="KW-1133">Transmembrane helix</keyword>
<dbReference type="InterPro" id="IPR000719">
    <property type="entry name" value="Prot_kinase_dom"/>
</dbReference>
<proteinExistence type="predicted"/>
<evidence type="ECO:0000313" key="9">
    <source>
        <dbReference type="EMBL" id="MDR7277181.1"/>
    </source>
</evidence>
<evidence type="ECO:0000256" key="3">
    <source>
        <dbReference type="ARBA" id="ARBA00022777"/>
    </source>
</evidence>
<feature type="compositionally biased region" description="Low complexity" evidence="6">
    <location>
        <begin position="288"/>
        <end position="301"/>
    </location>
</feature>
<dbReference type="InterPro" id="IPR035992">
    <property type="entry name" value="Ricin_B-like_lectins"/>
</dbReference>
<evidence type="ECO:0000256" key="4">
    <source>
        <dbReference type="ARBA" id="ARBA00022840"/>
    </source>
</evidence>